<dbReference type="OrthoDB" id="3358017at2759"/>
<feature type="transmembrane region" description="Helical" evidence="5">
    <location>
        <begin position="239"/>
        <end position="257"/>
    </location>
</feature>
<feature type="transmembrane region" description="Helical" evidence="5">
    <location>
        <begin position="202"/>
        <end position="219"/>
    </location>
</feature>
<dbReference type="PANTHER" id="PTHR31465">
    <property type="entry name" value="PROTEIN RTA1-RELATED"/>
    <property type="match status" value="1"/>
</dbReference>
<feature type="transmembrane region" description="Helical" evidence="5">
    <location>
        <begin position="158"/>
        <end position="181"/>
    </location>
</feature>
<accession>A0A2P7ZD85</accession>
<comment type="caution">
    <text evidence="6">The sequence shown here is derived from an EMBL/GenBank/DDBJ whole genome shotgun (WGS) entry which is preliminary data.</text>
</comment>
<evidence type="ECO:0000313" key="7">
    <source>
        <dbReference type="Proteomes" id="UP000243723"/>
    </source>
</evidence>
<dbReference type="InterPro" id="IPR007568">
    <property type="entry name" value="RTA1"/>
</dbReference>
<evidence type="ECO:0000313" key="6">
    <source>
        <dbReference type="EMBL" id="PSK46159.1"/>
    </source>
</evidence>
<feature type="transmembrane region" description="Helical" evidence="5">
    <location>
        <begin position="51"/>
        <end position="68"/>
    </location>
</feature>
<reference evidence="6 7" key="1">
    <citation type="submission" date="2017-05" db="EMBL/GenBank/DDBJ databases">
        <title>Draft genome sequence of Elsinoe australis.</title>
        <authorList>
            <person name="Cheng Q."/>
        </authorList>
    </citation>
    <scope>NUCLEOTIDE SEQUENCE [LARGE SCALE GENOMIC DNA]</scope>
    <source>
        <strain evidence="6 7">NL1</strain>
    </source>
</reference>
<dbReference type="AlphaFoldDB" id="A0A2P7ZD85"/>
<evidence type="ECO:0000256" key="1">
    <source>
        <dbReference type="ARBA" id="ARBA00004141"/>
    </source>
</evidence>
<evidence type="ECO:0000256" key="3">
    <source>
        <dbReference type="ARBA" id="ARBA00022989"/>
    </source>
</evidence>
<proteinExistence type="predicted"/>
<organism evidence="6 7">
    <name type="scientific">Elsinoe australis</name>
    <dbReference type="NCBI Taxonomy" id="40998"/>
    <lineage>
        <taxon>Eukaryota</taxon>
        <taxon>Fungi</taxon>
        <taxon>Dikarya</taxon>
        <taxon>Ascomycota</taxon>
        <taxon>Pezizomycotina</taxon>
        <taxon>Dothideomycetes</taxon>
        <taxon>Dothideomycetidae</taxon>
        <taxon>Myriangiales</taxon>
        <taxon>Elsinoaceae</taxon>
        <taxon>Elsinoe</taxon>
    </lineage>
</organism>
<dbReference type="Pfam" id="PF04479">
    <property type="entry name" value="RTA1"/>
    <property type="match status" value="1"/>
</dbReference>
<keyword evidence="7" id="KW-1185">Reference proteome</keyword>
<feature type="transmembrane region" description="Helical" evidence="5">
    <location>
        <begin position="24"/>
        <end position="44"/>
    </location>
</feature>
<name>A0A2P7ZD85_9PEZI</name>
<feature type="transmembrane region" description="Helical" evidence="5">
    <location>
        <begin position="80"/>
        <end position="106"/>
    </location>
</feature>
<dbReference type="STRING" id="40998.A0A2P7ZD85"/>
<dbReference type="PANTHER" id="PTHR31465:SF17">
    <property type="entry name" value="DOMAIN PROTEIN, PUTATIVE (AFU_ORTHOLOGUE AFUA_5G09900)-RELATED"/>
    <property type="match status" value="1"/>
</dbReference>
<keyword evidence="2 5" id="KW-0812">Transmembrane</keyword>
<dbReference type="EMBL" id="NHZQ01000236">
    <property type="protein sequence ID" value="PSK46159.1"/>
    <property type="molecule type" value="Genomic_DNA"/>
</dbReference>
<evidence type="ECO:0000256" key="2">
    <source>
        <dbReference type="ARBA" id="ARBA00022692"/>
    </source>
</evidence>
<dbReference type="Proteomes" id="UP000243723">
    <property type="component" value="Unassembled WGS sequence"/>
</dbReference>
<comment type="subcellular location">
    <subcellularLocation>
        <location evidence="1">Membrane</location>
        <topology evidence="1">Multi-pass membrane protein</topology>
    </subcellularLocation>
</comment>
<evidence type="ECO:0000256" key="5">
    <source>
        <dbReference type="SAM" id="Phobius"/>
    </source>
</evidence>
<keyword evidence="3 5" id="KW-1133">Transmembrane helix</keyword>
<dbReference type="GO" id="GO:0016020">
    <property type="term" value="C:membrane"/>
    <property type="evidence" value="ECO:0007669"/>
    <property type="project" value="UniProtKB-SubCell"/>
</dbReference>
<keyword evidence="4 5" id="KW-0472">Membrane</keyword>
<sequence>MSLPYSPDGKHVETYRYTPTSPPAYAFTIVFGLAAVGHIPLLLLYRSRFMLALLVGCICEAGGYYGRIWSAQDPGNIKPWVLTSLLTLGAPPFVAASVYMALGRFVRVLAPETHAGLRPGLVAKSYVFFDVLSLVSQLAGAGMQVTTDPGVQEAGGKVILGGLIFHSLAFVAFIAVAVVFHRRIKREPEGVVREEVVGWEKHMWALYAASLAILVRNIVRGIEYAQGRDGPLLRSEAPIYALDAAPMAFVVVLYAVLHPGRLIKQSRAYYQAGGSKA</sequence>
<evidence type="ECO:0000256" key="4">
    <source>
        <dbReference type="ARBA" id="ARBA00023136"/>
    </source>
</evidence>
<gene>
    <name evidence="6" type="ORF">B9Z65_5127</name>
</gene>
<protein>
    <submittedName>
        <fullName evidence="6">Uncharacterized protein</fullName>
    </submittedName>
</protein>
<feature type="transmembrane region" description="Helical" evidence="5">
    <location>
        <begin position="127"/>
        <end position="146"/>
    </location>
</feature>